<organism evidence="1 2">
    <name type="scientific">Streptomyces kronopolitis</name>
    <dbReference type="NCBI Taxonomy" id="1612435"/>
    <lineage>
        <taxon>Bacteria</taxon>
        <taxon>Bacillati</taxon>
        <taxon>Actinomycetota</taxon>
        <taxon>Actinomycetes</taxon>
        <taxon>Kitasatosporales</taxon>
        <taxon>Streptomycetaceae</taxon>
        <taxon>Streptomyces</taxon>
    </lineage>
</organism>
<dbReference type="GeneID" id="301550221"/>
<name>A0ABQ2JQH1_9ACTN</name>
<dbReference type="InterPro" id="IPR007061">
    <property type="entry name" value="MST-like"/>
</dbReference>
<sequence>MTQTSPHRDTAPPTTDAEERPTLLAFLDYLREAVIAKARGLTEQQARTPGVPSGTSILGLVKHLTAAERYWFVRSFAGEDIGPVDLGMELGGDDSADDLIAAYRAAVARSNALVEACDDLRRPCARPAGAANVVRSLRWVLVHMIEETARHAGHADILREQAAGAVGR</sequence>
<evidence type="ECO:0000313" key="2">
    <source>
        <dbReference type="Proteomes" id="UP000600080"/>
    </source>
</evidence>
<proteinExistence type="predicted"/>
<dbReference type="Gene3D" id="1.20.120.450">
    <property type="entry name" value="dinb family like domain"/>
    <property type="match status" value="1"/>
</dbReference>
<keyword evidence="2" id="KW-1185">Reference proteome</keyword>
<evidence type="ECO:0000313" key="1">
    <source>
        <dbReference type="EMBL" id="GGN53361.1"/>
    </source>
</evidence>
<dbReference type="SUPFAM" id="SSF109854">
    <property type="entry name" value="DinB/YfiT-like putative metalloenzymes"/>
    <property type="match status" value="1"/>
</dbReference>
<accession>A0ABQ2JQH1</accession>
<comment type="caution">
    <text evidence="1">The sequence shown here is derived from an EMBL/GenBank/DDBJ whole genome shotgun (WGS) entry which is preliminary data.</text>
</comment>
<dbReference type="Pfam" id="PF04978">
    <property type="entry name" value="MST"/>
    <property type="match status" value="1"/>
</dbReference>
<protein>
    <recommendedName>
        <fullName evidence="3">DinB family protein</fullName>
    </recommendedName>
</protein>
<reference evidence="2" key="1">
    <citation type="journal article" date="2019" name="Int. J. Syst. Evol. Microbiol.">
        <title>The Global Catalogue of Microorganisms (GCM) 10K type strain sequencing project: providing services to taxonomists for standard genome sequencing and annotation.</title>
        <authorList>
            <consortium name="The Broad Institute Genomics Platform"/>
            <consortium name="The Broad Institute Genome Sequencing Center for Infectious Disease"/>
            <person name="Wu L."/>
            <person name="Ma J."/>
        </authorList>
    </citation>
    <scope>NUCLEOTIDE SEQUENCE [LARGE SCALE GENOMIC DNA]</scope>
    <source>
        <strain evidence="2">CGMCC 4.7323</strain>
    </source>
</reference>
<dbReference type="EMBL" id="BMND01000021">
    <property type="protein sequence ID" value="GGN53361.1"/>
    <property type="molecule type" value="Genomic_DNA"/>
</dbReference>
<dbReference type="RefSeq" id="WP_189100847.1">
    <property type="nucleotide sequence ID" value="NZ_BMND01000021.1"/>
</dbReference>
<evidence type="ECO:0008006" key="3">
    <source>
        <dbReference type="Google" id="ProtNLM"/>
    </source>
</evidence>
<dbReference type="Proteomes" id="UP000600080">
    <property type="component" value="Unassembled WGS sequence"/>
</dbReference>
<dbReference type="InterPro" id="IPR034660">
    <property type="entry name" value="DinB/YfiT-like"/>
</dbReference>
<gene>
    <name evidence="1" type="ORF">GCM10012285_45240</name>
</gene>